<feature type="transmembrane region" description="Helical" evidence="1">
    <location>
        <begin position="73"/>
        <end position="90"/>
    </location>
</feature>
<dbReference type="OrthoDB" id="7285394at2"/>
<dbReference type="AlphaFoldDB" id="A0A4R3MDR6"/>
<organism evidence="2 3">
    <name type="scientific">Tepidamorphus gemmatus</name>
    <dbReference type="NCBI Taxonomy" id="747076"/>
    <lineage>
        <taxon>Bacteria</taxon>
        <taxon>Pseudomonadati</taxon>
        <taxon>Pseudomonadota</taxon>
        <taxon>Alphaproteobacteria</taxon>
        <taxon>Hyphomicrobiales</taxon>
        <taxon>Tepidamorphaceae</taxon>
        <taxon>Tepidamorphus</taxon>
    </lineage>
</organism>
<comment type="caution">
    <text evidence="2">The sequence shown here is derived from an EMBL/GenBank/DDBJ whole genome shotgun (WGS) entry which is preliminary data.</text>
</comment>
<gene>
    <name evidence="2" type="ORF">EDC22_103227</name>
</gene>
<keyword evidence="1" id="KW-1133">Transmembrane helix</keyword>
<dbReference type="Pfam" id="PF10947">
    <property type="entry name" value="DUF2628"/>
    <property type="match status" value="1"/>
</dbReference>
<dbReference type="Proteomes" id="UP000295678">
    <property type="component" value="Unassembled WGS sequence"/>
</dbReference>
<keyword evidence="1" id="KW-0472">Membrane</keyword>
<dbReference type="InterPro" id="IPR024399">
    <property type="entry name" value="DUF2628"/>
</dbReference>
<feature type="transmembrane region" description="Helical" evidence="1">
    <location>
        <begin position="23"/>
        <end position="42"/>
    </location>
</feature>
<name>A0A4R3MDR6_9HYPH</name>
<proteinExistence type="predicted"/>
<sequence>MKVFTVHEPPAPTEGSARFDRHAFVREGFSWAALFFPFLWLLWHRMWWVLFGWLAVAVATTLIAELIPGTEVAVGIFSVLFTLWFALEANELRRWSLEQKGWRMVGIAAGRDLVEAEQSFFRRQEHARPAAGPARVPSVNAGLAVRTVGVGEPVIGVFPHAN</sequence>
<dbReference type="RefSeq" id="WP_132805806.1">
    <property type="nucleotide sequence ID" value="NZ_SMAK01000003.1"/>
</dbReference>
<dbReference type="EMBL" id="SMAK01000003">
    <property type="protein sequence ID" value="TCT11914.1"/>
    <property type="molecule type" value="Genomic_DNA"/>
</dbReference>
<reference evidence="2 3" key="1">
    <citation type="submission" date="2019-03" db="EMBL/GenBank/DDBJ databases">
        <title>Genomic Encyclopedia of Type Strains, Phase IV (KMG-IV): sequencing the most valuable type-strain genomes for metagenomic binning, comparative biology and taxonomic classification.</title>
        <authorList>
            <person name="Goeker M."/>
        </authorList>
    </citation>
    <scope>NUCLEOTIDE SEQUENCE [LARGE SCALE GENOMIC DNA]</scope>
    <source>
        <strain evidence="2 3">DSM 19345</strain>
    </source>
</reference>
<keyword evidence="3" id="KW-1185">Reference proteome</keyword>
<evidence type="ECO:0000256" key="1">
    <source>
        <dbReference type="SAM" id="Phobius"/>
    </source>
</evidence>
<accession>A0A4R3MDR6</accession>
<keyword evidence="1" id="KW-0812">Transmembrane</keyword>
<evidence type="ECO:0000313" key="3">
    <source>
        <dbReference type="Proteomes" id="UP000295678"/>
    </source>
</evidence>
<evidence type="ECO:0000313" key="2">
    <source>
        <dbReference type="EMBL" id="TCT11914.1"/>
    </source>
</evidence>
<protein>
    <submittedName>
        <fullName evidence="2">Uncharacterized protein DUF2628</fullName>
    </submittedName>
</protein>